<keyword evidence="6" id="KW-1185">Reference proteome</keyword>
<dbReference type="PANTHER" id="PTHR40237:SF1">
    <property type="entry name" value="LD44813P"/>
    <property type="match status" value="1"/>
</dbReference>
<proteinExistence type="predicted"/>
<organism evidence="5 6">
    <name type="scientific">Lasius niger</name>
    <name type="common">Black garden ant</name>
    <dbReference type="NCBI Taxonomy" id="67767"/>
    <lineage>
        <taxon>Eukaryota</taxon>
        <taxon>Metazoa</taxon>
        <taxon>Ecdysozoa</taxon>
        <taxon>Arthropoda</taxon>
        <taxon>Hexapoda</taxon>
        <taxon>Insecta</taxon>
        <taxon>Pterygota</taxon>
        <taxon>Neoptera</taxon>
        <taxon>Endopterygota</taxon>
        <taxon>Hymenoptera</taxon>
        <taxon>Apocrita</taxon>
        <taxon>Aculeata</taxon>
        <taxon>Formicoidea</taxon>
        <taxon>Formicidae</taxon>
        <taxon>Formicinae</taxon>
        <taxon>Lasius</taxon>
        <taxon>Lasius</taxon>
    </lineage>
</organism>
<dbReference type="OrthoDB" id="8062037at2759"/>
<evidence type="ECO:0000259" key="4">
    <source>
        <dbReference type="PROSITE" id="PS50089"/>
    </source>
</evidence>
<dbReference type="InterPro" id="IPR006575">
    <property type="entry name" value="RWD_dom"/>
</dbReference>
<dbReference type="InterPro" id="IPR013083">
    <property type="entry name" value="Znf_RING/FYVE/PHD"/>
</dbReference>
<gene>
    <name evidence="5" type="ORF">RF55_1600</name>
</gene>
<dbReference type="SUPFAM" id="SSF54495">
    <property type="entry name" value="UBC-like"/>
    <property type="match status" value="1"/>
</dbReference>
<evidence type="ECO:0000313" key="6">
    <source>
        <dbReference type="Proteomes" id="UP000036403"/>
    </source>
</evidence>
<comment type="caution">
    <text evidence="5">The sequence shown here is derived from an EMBL/GenBank/DDBJ whole genome shotgun (WGS) entry which is preliminary data.</text>
</comment>
<dbReference type="Gene3D" id="3.30.40.10">
    <property type="entry name" value="Zinc/RING finger domain, C3HC4 (zinc finger)"/>
    <property type="match status" value="1"/>
</dbReference>
<dbReference type="SUPFAM" id="SSF57850">
    <property type="entry name" value="RING/U-box"/>
    <property type="match status" value="1"/>
</dbReference>
<dbReference type="Gene3D" id="3.10.110.10">
    <property type="entry name" value="Ubiquitin Conjugating Enzyme"/>
    <property type="match status" value="1"/>
</dbReference>
<protein>
    <recommendedName>
        <fullName evidence="4">RING-type domain-containing protein</fullName>
    </recommendedName>
</protein>
<name>A0A0J7L669_LASNI</name>
<dbReference type="Proteomes" id="UP000036403">
    <property type="component" value="Unassembled WGS sequence"/>
</dbReference>
<dbReference type="InterPro" id="IPR001841">
    <property type="entry name" value="Znf_RING"/>
</dbReference>
<keyword evidence="1 3" id="KW-0863">Zinc-finger</keyword>
<dbReference type="Pfam" id="PF05773">
    <property type="entry name" value="RWD"/>
    <property type="match status" value="1"/>
</dbReference>
<dbReference type="PANTHER" id="PTHR40237">
    <property type="entry name" value="LD44813P"/>
    <property type="match status" value="1"/>
</dbReference>
<sequence length="325" mass="37490">MGFIDDELQEVSQLCHNVVDGSRLVSCVQNMVRVEITKTSFKQLVVCIQFREDYPASPLFIELKSKTLSTKLLDGLTEVCEKECKRLLNKAQVLLILKFIRNFIEENPLICCYDEISTLKKLLGDKDELKLKQKNSYIYLALYQDLYHFKTKLEVPNNYPINCMTFSDVDTNFPPLFNRYLVGQGRELARQCVEQPLKKQTQKLFTPSPSLNIVASFLIKAIKAFPQEPCQHCKVICLPANPEEVVTDENADFHAERLYCGHLFHLKCLVTYMKTPPFHGGKKCPTCGKRVFHDKWGLSDKLAEARWAHQQARARELAEVEDFFN</sequence>
<dbReference type="GO" id="GO:0008270">
    <property type="term" value="F:zinc ion binding"/>
    <property type="evidence" value="ECO:0007669"/>
    <property type="project" value="UniProtKB-KW"/>
</dbReference>
<evidence type="ECO:0000256" key="3">
    <source>
        <dbReference type="PROSITE-ProRule" id="PRU00175"/>
    </source>
</evidence>
<dbReference type="AlphaFoldDB" id="A0A0J7L669"/>
<dbReference type="PaxDb" id="67767-A0A0J7L669"/>
<dbReference type="PROSITE" id="PS50089">
    <property type="entry name" value="ZF_RING_2"/>
    <property type="match status" value="1"/>
</dbReference>
<keyword evidence="1 3" id="KW-0479">Metal-binding</keyword>
<reference evidence="5 6" key="1">
    <citation type="submission" date="2015-04" db="EMBL/GenBank/DDBJ databases">
        <title>Lasius niger genome sequencing.</title>
        <authorList>
            <person name="Konorov E.A."/>
            <person name="Nikitin M.A."/>
            <person name="Kirill M.V."/>
            <person name="Chang P."/>
        </authorList>
    </citation>
    <scope>NUCLEOTIDE SEQUENCE [LARGE SCALE GENOMIC DNA]</scope>
    <source>
        <tissue evidence="5">Whole</tissue>
    </source>
</reference>
<dbReference type="InterPro" id="IPR016135">
    <property type="entry name" value="UBQ-conjugating_enzyme/RWD"/>
</dbReference>
<dbReference type="EMBL" id="LBMM01000566">
    <property type="protein sequence ID" value="KMQ98053.1"/>
    <property type="molecule type" value="Genomic_DNA"/>
</dbReference>
<keyword evidence="2" id="KW-0862">Zinc</keyword>
<evidence type="ECO:0000313" key="5">
    <source>
        <dbReference type="EMBL" id="KMQ98053.1"/>
    </source>
</evidence>
<accession>A0A0J7L669</accession>
<evidence type="ECO:0000256" key="2">
    <source>
        <dbReference type="ARBA" id="ARBA00022833"/>
    </source>
</evidence>
<evidence type="ECO:0000256" key="1">
    <source>
        <dbReference type="ARBA" id="ARBA00022771"/>
    </source>
</evidence>
<feature type="domain" description="RING-type" evidence="4">
    <location>
        <begin position="236"/>
        <end position="287"/>
    </location>
</feature>